<feature type="region of interest" description="Disordered" evidence="5">
    <location>
        <begin position="860"/>
        <end position="893"/>
    </location>
</feature>
<dbReference type="GO" id="GO:0008270">
    <property type="term" value="F:zinc ion binding"/>
    <property type="evidence" value="ECO:0007669"/>
    <property type="project" value="UniProtKB-KW"/>
</dbReference>
<accession>A0A4Q4STG4</accession>
<evidence type="ECO:0000256" key="3">
    <source>
        <dbReference type="ARBA" id="ARBA00022833"/>
    </source>
</evidence>
<keyword evidence="3" id="KW-0862">Zinc</keyword>
<organism evidence="7 8">
    <name type="scientific">Monosporascus ibericus</name>
    <dbReference type="NCBI Taxonomy" id="155417"/>
    <lineage>
        <taxon>Eukaryota</taxon>
        <taxon>Fungi</taxon>
        <taxon>Dikarya</taxon>
        <taxon>Ascomycota</taxon>
        <taxon>Pezizomycotina</taxon>
        <taxon>Sordariomycetes</taxon>
        <taxon>Xylariomycetidae</taxon>
        <taxon>Xylariales</taxon>
        <taxon>Xylariales incertae sedis</taxon>
        <taxon>Monosporascus</taxon>
    </lineage>
</organism>
<evidence type="ECO:0000313" key="7">
    <source>
        <dbReference type="EMBL" id="RYO79117.1"/>
    </source>
</evidence>
<dbReference type="EMBL" id="QJNU01001139">
    <property type="protein sequence ID" value="RYO79117.1"/>
    <property type="molecule type" value="Genomic_DNA"/>
</dbReference>
<dbReference type="GO" id="GO:0016236">
    <property type="term" value="P:macroautophagy"/>
    <property type="evidence" value="ECO:0007669"/>
    <property type="project" value="TreeGrafter"/>
</dbReference>
<dbReference type="Pfam" id="PF16158">
    <property type="entry name" value="N_BRCA1_IG"/>
    <property type="match status" value="1"/>
</dbReference>
<feature type="region of interest" description="Disordered" evidence="5">
    <location>
        <begin position="608"/>
        <end position="628"/>
    </location>
</feature>
<keyword evidence="2 4" id="KW-0863">Zinc-finger</keyword>
<dbReference type="CDD" id="cd02340">
    <property type="entry name" value="ZZ_NBR1_like"/>
    <property type="match status" value="2"/>
</dbReference>
<reference evidence="7 8" key="1">
    <citation type="submission" date="2018-06" db="EMBL/GenBank/DDBJ databases">
        <title>Complete Genomes of Monosporascus.</title>
        <authorList>
            <person name="Robinson A.J."/>
            <person name="Natvig D.O."/>
        </authorList>
    </citation>
    <scope>NUCLEOTIDE SEQUENCE [LARGE SCALE GENOMIC DNA]</scope>
    <source>
        <strain evidence="7 8">CBS 110550</strain>
    </source>
</reference>
<keyword evidence="1" id="KW-0479">Metal-binding</keyword>
<dbReference type="InterPro" id="IPR032350">
    <property type="entry name" value="Nbr1_FW"/>
</dbReference>
<dbReference type="CDD" id="cd02249">
    <property type="entry name" value="ZZ"/>
    <property type="match status" value="1"/>
</dbReference>
<feature type="region of interest" description="Disordered" evidence="5">
    <location>
        <begin position="240"/>
        <end position="273"/>
    </location>
</feature>
<proteinExistence type="predicted"/>
<feature type="region of interest" description="Disordered" evidence="5">
    <location>
        <begin position="100"/>
        <end position="141"/>
    </location>
</feature>
<sequence>MASSVNHLDTPITLKVNYDGITRRYKLPLRDLNVNVLEGKLCALLQIPFGAEVTFERYSDSAAAYVVLDPKNIAVYKQLYRAAKAKQKLKLRVTNKVAAEDANSPKPVTVEDESESQPEINDAAQRAPRAPSPAPTPAEASTAVMDTIVAPQAPEEFPEFIHQWRLRGMPRIHLRRNAEGVEVIDFLDNSLGDAPMVTLAPLSPSASSLDSSLPPFNQYQFSKTAAQMPFTTMLNDVRKREMAASKKQEEEPSQTSPAPAAPQTPTSSQAVAKKDDTLPAPVIPGCKRQFTVCCNSCDQAVPDAHFHCSTCDDGDFDLCQDCVNRGITCYDESHWLIKRTIKDGQISNSTTHIAPKKSPAPSPALSLPIRSAAKSSERLSLAPTWNTAFNARTCNCCVQELPEREFVHCTTCDDYDLCKSCFLKDQHGHHPRHGFAAAVPGTVFEHSISSRLPPGRNVIHNAICDGCDKYIRGVRHKCLDCPDWDYCSECHQNAGFVHANHRFVTIYEPISNPSIRSAFRAVHFGICCDGPLCSSARGGSRYITGVRYKCAICDDVDFCANCEANPANTHNKTHPLIKFKTPVRSVSVTTTGEHEDGQRLPVMGDRTVRHRTSRRSTETATPSRDSIAATPVQTVVDVKPTEQESAPSVKLEDIEVKKEVVAPEIAPVIEEKKPSSADLVAIFKHDTVIDGTALPPNHTFEQTWVLRNEGTVPWPAGCSVKFVGGDYMGAVDPTHPAGIHELVSASESTVCYNALNPGQEFPFTVLMRTPEREGRVISYWRLTTRDGVKFGHKLWCDVTVAPPLPKTNTAPQPDVVEAVTPEVPTELTKSQMIIPKLEHESPSSSVHEEVRVAMEAETGTTALAPSAPEQSEDDFEDCGEDDEWAEESDGFLTDEEYDILDASDEEYLSEHHKMVAKK</sequence>
<dbReference type="AlphaFoldDB" id="A0A4Q4STG4"/>
<feature type="compositionally biased region" description="Acidic residues" evidence="5">
    <location>
        <begin position="870"/>
        <end position="893"/>
    </location>
</feature>
<protein>
    <recommendedName>
        <fullName evidence="6">ZZ-type domain-containing protein</fullName>
    </recommendedName>
</protein>
<dbReference type="GO" id="GO:0043130">
    <property type="term" value="F:ubiquitin binding"/>
    <property type="evidence" value="ECO:0007669"/>
    <property type="project" value="TreeGrafter"/>
</dbReference>
<dbReference type="STRING" id="155417.A0A4Q4STG4"/>
<feature type="compositionally biased region" description="Basic and acidic residues" evidence="5">
    <location>
        <begin position="240"/>
        <end position="250"/>
    </location>
</feature>
<feature type="domain" description="ZZ-type" evidence="6">
    <location>
        <begin position="389"/>
        <end position="443"/>
    </location>
</feature>
<dbReference type="SMART" id="SM00291">
    <property type="entry name" value="ZnF_ZZ"/>
    <property type="match status" value="4"/>
</dbReference>
<dbReference type="Pfam" id="PF00569">
    <property type="entry name" value="ZZ"/>
    <property type="match status" value="3"/>
</dbReference>
<dbReference type="CDD" id="cd02341">
    <property type="entry name" value="ZZ_ZZZ3"/>
    <property type="match status" value="1"/>
</dbReference>
<dbReference type="GO" id="GO:0000407">
    <property type="term" value="C:phagophore assembly site"/>
    <property type="evidence" value="ECO:0007669"/>
    <property type="project" value="TreeGrafter"/>
</dbReference>
<dbReference type="InterPro" id="IPR000433">
    <property type="entry name" value="Znf_ZZ"/>
</dbReference>
<dbReference type="Gene3D" id="3.30.60.90">
    <property type="match status" value="4"/>
</dbReference>
<gene>
    <name evidence="7" type="ORF">DL764_010047</name>
</gene>
<dbReference type="PROSITE" id="PS50135">
    <property type="entry name" value="ZF_ZZ_2"/>
    <property type="match status" value="2"/>
</dbReference>
<name>A0A4Q4STG4_9PEZI</name>
<evidence type="ECO:0000259" key="6">
    <source>
        <dbReference type="PROSITE" id="PS50135"/>
    </source>
</evidence>
<dbReference type="InterPro" id="IPR041981">
    <property type="entry name" value="ZZZ3_ZZ"/>
</dbReference>
<dbReference type="OrthoDB" id="661148at2759"/>
<comment type="caution">
    <text evidence="7">The sequence shown here is derived from an EMBL/GenBank/DDBJ whole genome shotgun (WGS) entry which is preliminary data.</text>
</comment>
<evidence type="ECO:0000313" key="8">
    <source>
        <dbReference type="Proteomes" id="UP000293360"/>
    </source>
</evidence>
<dbReference type="PANTHER" id="PTHR20930:SF0">
    <property type="entry name" value="PROTEIN ILRUN"/>
    <property type="match status" value="1"/>
</dbReference>
<evidence type="ECO:0000256" key="1">
    <source>
        <dbReference type="ARBA" id="ARBA00022723"/>
    </source>
</evidence>
<dbReference type="InterPro" id="IPR043145">
    <property type="entry name" value="Znf_ZZ_sf"/>
</dbReference>
<dbReference type="SUPFAM" id="SSF57850">
    <property type="entry name" value="RING/U-box"/>
    <property type="match status" value="4"/>
</dbReference>
<evidence type="ECO:0000256" key="4">
    <source>
        <dbReference type="PROSITE-ProRule" id="PRU00228"/>
    </source>
</evidence>
<dbReference type="CDD" id="cd14947">
    <property type="entry name" value="NBR1_like"/>
    <property type="match status" value="1"/>
</dbReference>
<feature type="compositionally biased region" description="Low complexity" evidence="5">
    <location>
        <begin position="253"/>
        <end position="270"/>
    </location>
</feature>
<evidence type="ECO:0000256" key="5">
    <source>
        <dbReference type="SAM" id="MobiDB-lite"/>
    </source>
</evidence>
<dbReference type="Proteomes" id="UP000293360">
    <property type="component" value="Unassembled WGS sequence"/>
</dbReference>
<dbReference type="InterPro" id="IPR013783">
    <property type="entry name" value="Ig-like_fold"/>
</dbReference>
<feature type="domain" description="ZZ-type" evidence="6">
    <location>
        <begin position="523"/>
        <end position="584"/>
    </location>
</feature>
<keyword evidence="8" id="KW-1185">Reference proteome</keyword>
<dbReference type="PANTHER" id="PTHR20930">
    <property type="entry name" value="OVARIAN CARCINOMA ANTIGEN CA125-RELATED"/>
    <property type="match status" value="1"/>
</dbReference>
<evidence type="ECO:0000256" key="2">
    <source>
        <dbReference type="ARBA" id="ARBA00022771"/>
    </source>
</evidence>
<dbReference type="Gene3D" id="2.60.40.10">
    <property type="entry name" value="Immunoglobulins"/>
    <property type="match status" value="1"/>
</dbReference>